<dbReference type="InterPro" id="IPR036366">
    <property type="entry name" value="PGBDSf"/>
</dbReference>
<proteinExistence type="predicted"/>
<evidence type="ECO:0000313" key="3">
    <source>
        <dbReference type="EMBL" id="RKG91731.1"/>
    </source>
</evidence>
<dbReference type="InterPro" id="IPR002477">
    <property type="entry name" value="Peptidoglycan-bd-like"/>
</dbReference>
<evidence type="ECO:0000256" key="1">
    <source>
        <dbReference type="SAM" id="MobiDB-lite"/>
    </source>
</evidence>
<name>A0A3A8JMI7_9BACT</name>
<feature type="domain" description="Peptidoglycan binding-like" evidence="2">
    <location>
        <begin position="3"/>
        <end position="48"/>
    </location>
</feature>
<gene>
    <name evidence="3" type="ORF">D7X32_44715</name>
</gene>
<dbReference type="Pfam" id="PF01471">
    <property type="entry name" value="PG_binding_1"/>
    <property type="match status" value="1"/>
</dbReference>
<dbReference type="AlphaFoldDB" id="A0A3A8JMI7"/>
<organism evidence="3 4">
    <name type="scientific">Corallococcus carmarthensis</name>
    <dbReference type="NCBI Taxonomy" id="2316728"/>
    <lineage>
        <taxon>Bacteria</taxon>
        <taxon>Pseudomonadati</taxon>
        <taxon>Myxococcota</taxon>
        <taxon>Myxococcia</taxon>
        <taxon>Myxococcales</taxon>
        <taxon>Cystobacterineae</taxon>
        <taxon>Myxococcaceae</taxon>
        <taxon>Corallococcus</taxon>
    </lineage>
</organism>
<evidence type="ECO:0000313" key="4">
    <source>
        <dbReference type="Proteomes" id="UP000268313"/>
    </source>
</evidence>
<keyword evidence="4" id="KW-1185">Reference proteome</keyword>
<accession>A0A3A8JMI7</accession>
<protein>
    <submittedName>
        <fullName evidence="3">Peptidoglycan-binding protein</fullName>
    </submittedName>
</protein>
<dbReference type="RefSeq" id="WP_147450550.1">
    <property type="nucleotide sequence ID" value="NZ_RAWE01000507.1"/>
</dbReference>
<evidence type="ECO:0000259" key="2">
    <source>
        <dbReference type="Pfam" id="PF01471"/>
    </source>
</evidence>
<dbReference type="Gene3D" id="1.10.101.10">
    <property type="entry name" value="PGBD-like superfamily/PGBD"/>
    <property type="match status" value="1"/>
</dbReference>
<feature type="compositionally biased region" description="Basic and acidic residues" evidence="1">
    <location>
        <begin position="117"/>
        <end position="133"/>
    </location>
</feature>
<dbReference type="EMBL" id="RAWE01000507">
    <property type="protein sequence ID" value="RKG91731.1"/>
    <property type="molecule type" value="Genomic_DNA"/>
</dbReference>
<dbReference type="Proteomes" id="UP000268313">
    <property type="component" value="Unassembled WGS sequence"/>
</dbReference>
<dbReference type="SUPFAM" id="SSF47090">
    <property type="entry name" value="PGBD-like"/>
    <property type="match status" value="1"/>
</dbReference>
<sequence length="133" mass="14248">SDLAWVGQYNGAITGDVSERMVNAIKEYQKTKGGKPTGVLNPQERAALAETARKKQESVGWKIVTEPTSGARLGIPGKLVPQQASDANGSKWTSPTGTVQVVLSRRKEANPTSAKLAELEKEPSGRKVDYTVV</sequence>
<feature type="region of interest" description="Disordered" evidence="1">
    <location>
        <begin position="72"/>
        <end position="133"/>
    </location>
</feature>
<feature type="compositionally biased region" description="Polar residues" evidence="1">
    <location>
        <begin position="82"/>
        <end position="101"/>
    </location>
</feature>
<feature type="non-terminal residue" evidence="3">
    <location>
        <position position="1"/>
    </location>
</feature>
<reference evidence="4" key="1">
    <citation type="submission" date="2018-09" db="EMBL/GenBank/DDBJ databases">
        <authorList>
            <person name="Livingstone P.G."/>
            <person name="Whitworth D.E."/>
        </authorList>
    </citation>
    <scope>NUCLEOTIDE SEQUENCE [LARGE SCALE GENOMIC DNA]</scope>
    <source>
        <strain evidence="4">CA043D</strain>
    </source>
</reference>
<comment type="caution">
    <text evidence="3">The sequence shown here is derived from an EMBL/GenBank/DDBJ whole genome shotgun (WGS) entry which is preliminary data.</text>
</comment>
<dbReference type="InterPro" id="IPR036365">
    <property type="entry name" value="PGBD-like_sf"/>
</dbReference>
<feature type="non-terminal residue" evidence="3">
    <location>
        <position position="133"/>
    </location>
</feature>